<proteinExistence type="predicted"/>
<name>A0A9D4FXF0_DREPO</name>
<sequence>MAEADAYPHAAWLVMGSCIVEIDGIFIRDVQYQFEVNRCRNEEVNENFQGSMARMDGQTDGGDNHIIPTFSPKSNQTPTLIIVALCVPGCVPICVPRCVPNNPTCPIQLLTKFGEDQMKFSGKTDRQTNNGDVIRTNFLTKFHEDHKRINFLPLVAMFFNRPESFSNLIQDIIKTNVLTKFHDGWTIHEKSPDPGGHVFQATGTIFELVHHVIGTNLLTKYNDDGTINVASEVVTSNVLTNFHEDVALRVLTTKRPPPGGHVFQPNETFFFKLVQDIIGINLLTKIHEYLEKILASGFWLEKNAPSSHTNVLTKFHDHDLTIIVVCRLRTWKNAPLPGSHISLRQRVLTRKNAQPPDCHFHEDWTTNVTFRPYNEKKYPAPWRPYIIGTNLLIKFHEDWTCGL</sequence>
<organism evidence="1 2">
    <name type="scientific">Dreissena polymorpha</name>
    <name type="common">Zebra mussel</name>
    <name type="synonym">Mytilus polymorpha</name>
    <dbReference type="NCBI Taxonomy" id="45954"/>
    <lineage>
        <taxon>Eukaryota</taxon>
        <taxon>Metazoa</taxon>
        <taxon>Spiralia</taxon>
        <taxon>Lophotrochozoa</taxon>
        <taxon>Mollusca</taxon>
        <taxon>Bivalvia</taxon>
        <taxon>Autobranchia</taxon>
        <taxon>Heteroconchia</taxon>
        <taxon>Euheterodonta</taxon>
        <taxon>Imparidentia</taxon>
        <taxon>Neoheterodontei</taxon>
        <taxon>Myida</taxon>
        <taxon>Dreissenoidea</taxon>
        <taxon>Dreissenidae</taxon>
        <taxon>Dreissena</taxon>
    </lineage>
</organism>
<evidence type="ECO:0000313" key="1">
    <source>
        <dbReference type="EMBL" id="KAH3806161.1"/>
    </source>
</evidence>
<dbReference type="AlphaFoldDB" id="A0A9D4FXF0"/>
<evidence type="ECO:0000313" key="2">
    <source>
        <dbReference type="Proteomes" id="UP000828390"/>
    </source>
</evidence>
<accession>A0A9D4FXF0</accession>
<dbReference type="EMBL" id="JAIWYP010000006">
    <property type="protein sequence ID" value="KAH3806161.1"/>
    <property type="molecule type" value="Genomic_DNA"/>
</dbReference>
<dbReference type="Proteomes" id="UP000828390">
    <property type="component" value="Unassembled WGS sequence"/>
</dbReference>
<reference evidence="1" key="1">
    <citation type="journal article" date="2019" name="bioRxiv">
        <title>The Genome of the Zebra Mussel, Dreissena polymorpha: A Resource for Invasive Species Research.</title>
        <authorList>
            <person name="McCartney M.A."/>
            <person name="Auch B."/>
            <person name="Kono T."/>
            <person name="Mallez S."/>
            <person name="Zhang Y."/>
            <person name="Obille A."/>
            <person name="Becker A."/>
            <person name="Abrahante J.E."/>
            <person name="Garbe J."/>
            <person name="Badalamenti J.P."/>
            <person name="Herman A."/>
            <person name="Mangelson H."/>
            <person name="Liachko I."/>
            <person name="Sullivan S."/>
            <person name="Sone E.D."/>
            <person name="Koren S."/>
            <person name="Silverstein K.A.T."/>
            <person name="Beckman K.B."/>
            <person name="Gohl D.M."/>
        </authorList>
    </citation>
    <scope>NUCLEOTIDE SEQUENCE</scope>
    <source>
        <strain evidence="1">Duluth1</strain>
        <tissue evidence="1">Whole animal</tissue>
    </source>
</reference>
<gene>
    <name evidence="1" type="ORF">DPMN_134477</name>
</gene>
<comment type="caution">
    <text evidence="1">The sequence shown here is derived from an EMBL/GenBank/DDBJ whole genome shotgun (WGS) entry which is preliminary data.</text>
</comment>
<protein>
    <submittedName>
        <fullName evidence="1">Uncharacterized protein</fullName>
    </submittedName>
</protein>
<reference evidence="1" key="2">
    <citation type="submission" date="2020-11" db="EMBL/GenBank/DDBJ databases">
        <authorList>
            <person name="McCartney M.A."/>
            <person name="Auch B."/>
            <person name="Kono T."/>
            <person name="Mallez S."/>
            <person name="Becker A."/>
            <person name="Gohl D.M."/>
            <person name="Silverstein K.A.T."/>
            <person name="Koren S."/>
            <person name="Bechman K.B."/>
            <person name="Herman A."/>
            <person name="Abrahante J.E."/>
            <person name="Garbe J."/>
        </authorList>
    </citation>
    <scope>NUCLEOTIDE SEQUENCE</scope>
    <source>
        <strain evidence="1">Duluth1</strain>
        <tissue evidence="1">Whole animal</tissue>
    </source>
</reference>
<keyword evidence="2" id="KW-1185">Reference proteome</keyword>